<dbReference type="PANTHER" id="PTHR36152">
    <property type="entry name" value="CYTOPLASMIC PROTEIN-RELATED"/>
    <property type="match status" value="1"/>
</dbReference>
<dbReference type="PANTHER" id="PTHR36152:SF5">
    <property type="entry name" value="PROTEIN HCP1"/>
    <property type="match status" value="1"/>
</dbReference>
<evidence type="ECO:0000313" key="2">
    <source>
        <dbReference type="Proteomes" id="UP000297258"/>
    </source>
</evidence>
<dbReference type="AlphaFoldDB" id="A0A4Y9T8X0"/>
<dbReference type="Proteomes" id="UP000297258">
    <property type="component" value="Unassembled WGS sequence"/>
</dbReference>
<dbReference type="InterPro" id="IPR036624">
    <property type="entry name" value="Hcp1-lik_sf"/>
</dbReference>
<organism evidence="1 2">
    <name type="scientific">Massilia horti</name>
    <dbReference type="NCBI Taxonomy" id="2562153"/>
    <lineage>
        <taxon>Bacteria</taxon>
        <taxon>Pseudomonadati</taxon>
        <taxon>Pseudomonadota</taxon>
        <taxon>Betaproteobacteria</taxon>
        <taxon>Burkholderiales</taxon>
        <taxon>Oxalobacteraceae</taxon>
        <taxon>Telluria group</taxon>
        <taxon>Massilia</taxon>
    </lineage>
</organism>
<evidence type="ECO:0000313" key="1">
    <source>
        <dbReference type="EMBL" id="TFW34212.1"/>
    </source>
</evidence>
<dbReference type="OrthoDB" id="6869716at2"/>
<dbReference type="InterPro" id="IPR008514">
    <property type="entry name" value="T6SS_Hcp"/>
</dbReference>
<name>A0A4Y9T8X0_9BURK</name>
<comment type="caution">
    <text evidence="1">The sequence shown here is derived from an EMBL/GenBank/DDBJ whole genome shotgun (WGS) entry which is preliminary data.</text>
</comment>
<keyword evidence="2" id="KW-1185">Reference proteome</keyword>
<sequence length="163" mass="17545">MAVDAYLQIEGIKGESTDDKHKNWIEVSKVIGNVNQPRATSLSTAGGMTSGRASLSDIMLEKLADLSSPLLRQHCAMGKTIPKAVFEFMRADGDGKPICYERITLTNVMISNVTYDSGAGGTMKETVLLAYSKINWEHVKQSIRGGTEGSTVGGWDCAANKVC</sequence>
<dbReference type="SUPFAM" id="SSF141452">
    <property type="entry name" value="Hcp1-like"/>
    <property type="match status" value="1"/>
</dbReference>
<dbReference type="RefSeq" id="WP_135188574.1">
    <property type="nucleotide sequence ID" value="NZ_SPUM01000029.1"/>
</dbReference>
<dbReference type="Gene3D" id="2.30.110.20">
    <property type="entry name" value="Hcp1-like"/>
    <property type="match status" value="1"/>
</dbReference>
<protein>
    <submittedName>
        <fullName evidence="1">Type VI secretion system tube protein Hcp</fullName>
    </submittedName>
</protein>
<dbReference type="EMBL" id="SPUM01000029">
    <property type="protein sequence ID" value="TFW34212.1"/>
    <property type="molecule type" value="Genomic_DNA"/>
</dbReference>
<dbReference type="InterPro" id="IPR053165">
    <property type="entry name" value="HSI-I_assembly_Hcp1"/>
</dbReference>
<gene>
    <name evidence="1" type="ORF">E4O92_04610</name>
</gene>
<reference evidence="1 2" key="1">
    <citation type="submission" date="2019-03" db="EMBL/GenBank/DDBJ databases">
        <title>Draft genome of Massilia hortus sp. nov., a novel bacterial species of the Oxalobacteraceae family.</title>
        <authorList>
            <person name="Peta V."/>
            <person name="Raths R."/>
            <person name="Bucking H."/>
        </authorList>
    </citation>
    <scope>NUCLEOTIDE SEQUENCE [LARGE SCALE GENOMIC DNA]</scope>
    <source>
        <strain evidence="1 2">ONC3</strain>
    </source>
</reference>
<accession>A0A4Y9T8X0</accession>
<proteinExistence type="predicted"/>
<dbReference type="Pfam" id="PF05638">
    <property type="entry name" value="T6SS_HCP"/>
    <property type="match status" value="1"/>
</dbReference>
<dbReference type="NCBIfam" id="TIGR03344">
    <property type="entry name" value="VI_effect_Hcp1"/>
    <property type="match status" value="1"/>
</dbReference>